<dbReference type="PANTHER" id="PTHR40076">
    <property type="entry name" value="MEMBRANE PROTEIN-RELATED"/>
    <property type="match status" value="1"/>
</dbReference>
<feature type="transmembrane region" description="Helical" evidence="1">
    <location>
        <begin position="20"/>
        <end position="38"/>
    </location>
</feature>
<keyword evidence="1" id="KW-1133">Transmembrane helix</keyword>
<gene>
    <name evidence="2" type="ORF">WR164_04110</name>
</gene>
<evidence type="ECO:0000313" key="2">
    <source>
        <dbReference type="EMBL" id="GLB46432.1"/>
    </source>
</evidence>
<comment type="caution">
    <text evidence="2">The sequence shown here is derived from an EMBL/GenBank/DDBJ whole genome shotgun (WGS) entry which is preliminary data.</text>
</comment>
<organism evidence="2 3">
    <name type="scientific">Philodulcilactobacillus myokoensis</name>
    <dbReference type="NCBI Taxonomy" id="2929573"/>
    <lineage>
        <taxon>Bacteria</taxon>
        <taxon>Bacillati</taxon>
        <taxon>Bacillota</taxon>
        <taxon>Bacilli</taxon>
        <taxon>Lactobacillales</taxon>
        <taxon>Lactobacillaceae</taxon>
        <taxon>Philodulcilactobacillus</taxon>
    </lineage>
</organism>
<reference evidence="2" key="2">
    <citation type="journal article" date="2023" name="PLoS ONE">
        <title>Philodulcilactobacillus myokoensis gen. nov., sp. nov., a fructophilic, acidophilic, and agar-phobic lactic acid bacterium isolated from fermented vegetable extracts.</title>
        <authorList>
            <person name="Kouya T."/>
            <person name="Ishiyama Y."/>
            <person name="Ohashi S."/>
            <person name="Kumakubo R."/>
            <person name="Yamazaki T."/>
            <person name="Otaki T."/>
        </authorList>
    </citation>
    <scope>NUCLEOTIDE SEQUENCE</scope>
    <source>
        <strain evidence="2">WR16-4</strain>
    </source>
</reference>
<protein>
    <submittedName>
        <fullName evidence="2">Membrane protein</fullName>
    </submittedName>
</protein>
<feature type="transmembrane region" description="Helical" evidence="1">
    <location>
        <begin position="221"/>
        <end position="247"/>
    </location>
</feature>
<evidence type="ECO:0000313" key="3">
    <source>
        <dbReference type="Proteomes" id="UP001144204"/>
    </source>
</evidence>
<dbReference type="AlphaFoldDB" id="A0A9W6ESF2"/>
<keyword evidence="1" id="KW-0472">Membrane</keyword>
<evidence type="ECO:0000256" key="1">
    <source>
        <dbReference type="SAM" id="Phobius"/>
    </source>
</evidence>
<dbReference type="InterPro" id="IPR010380">
    <property type="entry name" value="DUF975"/>
</dbReference>
<feature type="transmembrane region" description="Helical" evidence="1">
    <location>
        <begin position="77"/>
        <end position="101"/>
    </location>
</feature>
<proteinExistence type="predicted"/>
<dbReference type="RefSeq" id="WP_286135892.1">
    <property type="nucleotide sequence ID" value="NZ_BRPL01000002.1"/>
</dbReference>
<feature type="transmembrane region" description="Helical" evidence="1">
    <location>
        <begin position="122"/>
        <end position="155"/>
    </location>
</feature>
<sequence>MNRRQLKEEAKSVLNGHFKFFALLFLPIVILNIIVNIMSNSQSAQQFQQSMTNLQNIYKGASDVSSTTPTPSLSFNFGILIISIVAGLLACGVLLVTLNSIRGQNNYKEPFVKSTFIISKARYFWGSILIFLAKFVLLFLWGIIFTIIGVAVAFLPINPSDKVSIDIVVFFAGLIVMFIKNLSYSQAFFIYYDSIINNDRVGYFESITKSRELLKGHLGEYFVLQLSFIGWLILAHITLGIALIWIYPYYDLTMSNYYDHLLNLNQ</sequence>
<keyword evidence="3" id="KW-1185">Reference proteome</keyword>
<dbReference type="Pfam" id="PF06161">
    <property type="entry name" value="DUF975"/>
    <property type="match status" value="1"/>
</dbReference>
<dbReference type="PANTHER" id="PTHR40076:SF1">
    <property type="entry name" value="MEMBRANE PROTEIN"/>
    <property type="match status" value="1"/>
</dbReference>
<dbReference type="Proteomes" id="UP001144204">
    <property type="component" value="Unassembled WGS sequence"/>
</dbReference>
<dbReference type="EMBL" id="BRPL01000002">
    <property type="protein sequence ID" value="GLB46432.1"/>
    <property type="molecule type" value="Genomic_DNA"/>
</dbReference>
<accession>A0A9W6ESF2</accession>
<keyword evidence="1" id="KW-0812">Transmembrane</keyword>
<reference evidence="2" key="1">
    <citation type="submission" date="2022-07" db="EMBL/GenBank/DDBJ databases">
        <authorList>
            <person name="Kouya T."/>
            <person name="Ishiyama Y."/>
        </authorList>
    </citation>
    <scope>NUCLEOTIDE SEQUENCE</scope>
    <source>
        <strain evidence="2">WR16-4</strain>
    </source>
</reference>
<feature type="transmembrane region" description="Helical" evidence="1">
    <location>
        <begin position="167"/>
        <end position="192"/>
    </location>
</feature>
<name>A0A9W6ESF2_9LACO</name>